<organism evidence="1 2">
    <name type="scientific">Clostridium celatum DSM 1785</name>
    <dbReference type="NCBI Taxonomy" id="545697"/>
    <lineage>
        <taxon>Bacteria</taxon>
        <taxon>Bacillati</taxon>
        <taxon>Bacillota</taxon>
        <taxon>Clostridia</taxon>
        <taxon>Eubacteriales</taxon>
        <taxon>Clostridiaceae</taxon>
        <taxon>Clostridium</taxon>
    </lineage>
</organism>
<sequence>MQVFIKELGKYRGYLPRQIIKTLRGQALSGDLVGAKKGLEKIKLRLERGDSRYENCSS</sequence>
<dbReference type="EMBL" id="AMEZ01000026">
    <property type="protein sequence ID" value="EKY28099.1"/>
    <property type="molecule type" value="Genomic_DNA"/>
</dbReference>
<dbReference type="eggNOG" id="ENOG503244Y">
    <property type="taxonomic scope" value="Bacteria"/>
</dbReference>
<reference evidence="1 2" key="1">
    <citation type="submission" date="2012-05" db="EMBL/GenBank/DDBJ databases">
        <authorList>
            <person name="Weinstock G."/>
            <person name="Sodergren E."/>
            <person name="Lobos E.A."/>
            <person name="Fulton L."/>
            <person name="Fulton R."/>
            <person name="Courtney L."/>
            <person name="Fronick C."/>
            <person name="O'Laughlin M."/>
            <person name="Godfrey J."/>
            <person name="Wilson R.M."/>
            <person name="Miner T."/>
            <person name="Farmer C."/>
            <person name="Delehaunty K."/>
            <person name="Cordes M."/>
            <person name="Minx P."/>
            <person name="Tomlinson C."/>
            <person name="Chen J."/>
            <person name="Wollam A."/>
            <person name="Pepin K.H."/>
            <person name="Bhonagiri V."/>
            <person name="Zhang X."/>
            <person name="Suruliraj S."/>
            <person name="Warren W."/>
            <person name="Mitreva M."/>
            <person name="Mardis E.R."/>
            <person name="Wilson R.K."/>
        </authorList>
    </citation>
    <scope>NUCLEOTIDE SEQUENCE [LARGE SCALE GENOMIC DNA]</scope>
    <source>
        <strain evidence="1 2">DSM 1785</strain>
    </source>
</reference>
<dbReference type="PATRIC" id="fig|545697.3.peg.927"/>
<dbReference type="STRING" id="545697.HMPREF0216_00941"/>
<dbReference type="Proteomes" id="UP000010420">
    <property type="component" value="Unassembled WGS sequence"/>
</dbReference>
<dbReference type="AlphaFoldDB" id="L1QJA8"/>
<protein>
    <submittedName>
        <fullName evidence="1">Uncharacterized protein</fullName>
    </submittedName>
</protein>
<comment type="caution">
    <text evidence="1">The sequence shown here is derived from an EMBL/GenBank/DDBJ whole genome shotgun (WGS) entry which is preliminary data.</text>
</comment>
<keyword evidence="2" id="KW-1185">Reference proteome</keyword>
<dbReference type="RefSeq" id="WP_005211569.1">
    <property type="nucleotide sequence ID" value="NZ_KB291618.1"/>
</dbReference>
<gene>
    <name evidence="1" type="ORF">HMPREF0216_00941</name>
</gene>
<evidence type="ECO:0000313" key="1">
    <source>
        <dbReference type="EMBL" id="EKY28099.1"/>
    </source>
</evidence>
<accession>L1QJA8</accession>
<name>L1QJA8_9CLOT</name>
<evidence type="ECO:0000313" key="2">
    <source>
        <dbReference type="Proteomes" id="UP000010420"/>
    </source>
</evidence>
<proteinExistence type="predicted"/>
<dbReference type="HOGENOM" id="CLU_2971288_0_0_9"/>